<protein>
    <submittedName>
        <fullName evidence="2">LicD family protein</fullName>
    </submittedName>
</protein>
<dbReference type="OrthoDB" id="9786100at2"/>
<name>A0A8J6TYH5_9FIRM</name>
<feature type="domain" description="LicD/FKTN/FKRP nucleotidyltransferase" evidence="1">
    <location>
        <begin position="22"/>
        <end position="244"/>
    </location>
</feature>
<dbReference type="PANTHER" id="PTHR43404">
    <property type="entry name" value="LIPOPOLYSACCHARIDE CHOLINEPHOSPHOTRANSFERASE LICD"/>
    <property type="match status" value="1"/>
</dbReference>
<dbReference type="EMBL" id="JACRTL010000001">
    <property type="protein sequence ID" value="MBC8609852.1"/>
    <property type="molecule type" value="Genomic_DNA"/>
</dbReference>
<evidence type="ECO:0000259" key="1">
    <source>
        <dbReference type="Pfam" id="PF04991"/>
    </source>
</evidence>
<reference evidence="2" key="1">
    <citation type="submission" date="2020-08" db="EMBL/GenBank/DDBJ databases">
        <title>Genome public.</title>
        <authorList>
            <person name="Liu C."/>
            <person name="Sun Q."/>
        </authorList>
    </citation>
    <scope>NUCLEOTIDE SEQUENCE</scope>
    <source>
        <strain evidence="2">NSJ-15</strain>
    </source>
</reference>
<sequence>MSEIRELQEYALEILLAVDQFCNENQITYYLGEGSLLGAIRHHGFIPWDDDIDLLMPRTEYERFIALVQKQGLPDGYDLDCFETNPNHWTIAAKVQMVRQTRFVSYKVGKLGLHNGPSIDIFPLDQVPGDLAYVSRLDWKIARLRRILWNKLGYSKPQRRLKWHIAKGLGYFVSTRRLQKQITNLMKTHAEDESCDYLVNFGSLYPAERQLVQAEVYGEPRLVEFEGRLLPVPAQAEVLLSRIYSDYMQLPPEEQRVPKHNFSVVEDGAAKILK</sequence>
<dbReference type="RefSeq" id="WP_093988275.1">
    <property type="nucleotide sequence ID" value="NZ_FYDD01000003.1"/>
</dbReference>
<dbReference type="GO" id="GO:0009100">
    <property type="term" value="P:glycoprotein metabolic process"/>
    <property type="evidence" value="ECO:0007669"/>
    <property type="project" value="UniProtKB-ARBA"/>
</dbReference>
<dbReference type="PANTHER" id="PTHR43404:SF2">
    <property type="entry name" value="LIPOPOLYSACCHARIDE CHOLINEPHOSPHOTRANSFERASE LICD"/>
    <property type="match status" value="1"/>
</dbReference>
<evidence type="ECO:0000313" key="2">
    <source>
        <dbReference type="EMBL" id="MBC8609852.1"/>
    </source>
</evidence>
<dbReference type="InterPro" id="IPR052942">
    <property type="entry name" value="LPS_cholinephosphotransferase"/>
</dbReference>
<evidence type="ECO:0000313" key="3">
    <source>
        <dbReference type="Proteomes" id="UP000632659"/>
    </source>
</evidence>
<dbReference type="Pfam" id="PF04991">
    <property type="entry name" value="LicD"/>
    <property type="match status" value="1"/>
</dbReference>
<accession>A0A8J6TYH5</accession>
<dbReference type="AlphaFoldDB" id="A0A8J6TYH5"/>
<dbReference type="InterPro" id="IPR007074">
    <property type="entry name" value="LicD/FKTN/FKRP_NTP_transf"/>
</dbReference>
<gene>
    <name evidence="2" type="ORF">H8702_01780</name>
</gene>
<dbReference type="Proteomes" id="UP000632659">
    <property type="component" value="Unassembled WGS sequence"/>
</dbReference>
<organism evidence="2 3">
    <name type="scientific">Massiliimalia timonensis</name>
    <dbReference type="NCBI Taxonomy" id="1987501"/>
    <lineage>
        <taxon>Bacteria</taxon>
        <taxon>Bacillati</taxon>
        <taxon>Bacillota</taxon>
        <taxon>Clostridia</taxon>
        <taxon>Eubacteriales</taxon>
        <taxon>Oscillospiraceae</taxon>
        <taxon>Massiliimalia</taxon>
    </lineage>
</organism>
<keyword evidence="3" id="KW-1185">Reference proteome</keyword>
<proteinExistence type="predicted"/>
<comment type="caution">
    <text evidence="2">The sequence shown here is derived from an EMBL/GenBank/DDBJ whole genome shotgun (WGS) entry which is preliminary data.</text>
</comment>